<dbReference type="SUPFAM" id="SSF50978">
    <property type="entry name" value="WD40 repeat-like"/>
    <property type="match status" value="1"/>
</dbReference>
<dbReference type="GO" id="GO:0031145">
    <property type="term" value="P:anaphase-promoting complex-dependent catabolic process"/>
    <property type="evidence" value="ECO:0007669"/>
    <property type="project" value="TreeGrafter"/>
</dbReference>
<dbReference type="Proteomes" id="UP000247498">
    <property type="component" value="Unassembled WGS sequence"/>
</dbReference>
<dbReference type="Pfam" id="PF24807">
    <property type="entry name" value="WD40_CDC20-Fz"/>
    <property type="match status" value="1"/>
</dbReference>
<proteinExistence type="inferred from homology"/>
<name>A0A2V0PKL5_9CHLO</name>
<evidence type="ECO:0000256" key="6">
    <source>
        <dbReference type="ARBA" id="ARBA00023306"/>
    </source>
</evidence>
<dbReference type="PANTHER" id="PTHR19918">
    <property type="entry name" value="CELL DIVISION CYCLE 20 CDC20 FIZZY -RELATED"/>
    <property type="match status" value="1"/>
</dbReference>
<keyword evidence="5" id="KW-0498">Mitosis</keyword>
<evidence type="ECO:0000256" key="4">
    <source>
        <dbReference type="ARBA" id="ARBA00022737"/>
    </source>
</evidence>
<dbReference type="OrthoDB" id="10263272at2759"/>
<evidence type="ECO:0000256" key="1">
    <source>
        <dbReference type="ARBA" id="ARBA00006445"/>
    </source>
</evidence>
<evidence type="ECO:0000256" key="5">
    <source>
        <dbReference type="ARBA" id="ARBA00022776"/>
    </source>
</evidence>
<dbReference type="SMART" id="SM00320">
    <property type="entry name" value="WD40"/>
    <property type="match status" value="7"/>
</dbReference>
<dbReference type="InterPro" id="IPR056150">
    <property type="entry name" value="WD40_CDC20-Fz"/>
</dbReference>
<dbReference type="GO" id="GO:0005680">
    <property type="term" value="C:anaphase-promoting complex"/>
    <property type="evidence" value="ECO:0007669"/>
    <property type="project" value="TreeGrafter"/>
</dbReference>
<organism evidence="11 12">
    <name type="scientific">Raphidocelis subcapitata</name>
    <dbReference type="NCBI Taxonomy" id="307507"/>
    <lineage>
        <taxon>Eukaryota</taxon>
        <taxon>Viridiplantae</taxon>
        <taxon>Chlorophyta</taxon>
        <taxon>core chlorophytes</taxon>
        <taxon>Chlorophyceae</taxon>
        <taxon>CS clade</taxon>
        <taxon>Sphaeropleales</taxon>
        <taxon>Selenastraceae</taxon>
        <taxon>Raphidocelis</taxon>
    </lineage>
</organism>
<feature type="repeat" description="WD" evidence="8">
    <location>
        <begin position="224"/>
        <end position="263"/>
    </location>
</feature>
<protein>
    <submittedName>
        <fullName evidence="11">Cell division cycle 20</fullName>
    </submittedName>
</protein>
<feature type="repeat" description="WD" evidence="8">
    <location>
        <begin position="396"/>
        <end position="427"/>
    </location>
</feature>
<evidence type="ECO:0000259" key="10">
    <source>
        <dbReference type="Pfam" id="PF24807"/>
    </source>
</evidence>
<feature type="compositionally biased region" description="Basic and acidic residues" evidence="9">
    <location>
        <begin position="27"/>
        <end position="46"/>
    </location>
</feature>
<dbReference type="GO" id="GO:1990757">
    <property type="term" value="F:ubiquitin ligase activator activity"/>
    <property type="evidence" value="ECO:0007669"/>
    <property type="project" value="TreeGrafter"/>
</dbReference>
<gene>
    <name evidence="11" type="ORF">Rsub_12197</name>
</gene>
<evidence type="ECO:0000256" key="2">
    <source>
        <dbReference type="ARBA" id="ARBA00022574"/>
    </source>
</evidence>
<feature type="compositionally biased region" description="Polar residues" evidence="9">
    <location>
        <begin position="1"/>
        <end position="13"/>
    </location>
</feature>
<keyword evidence="3 11" id="KW-0132">Cell division</keyword>
<accession>A0A2V0PKL5</accession>
<sequence length="461" mass="49920">MADNQCSPLTQRENSVRLFGPKTPGRAGREKLDRFIPQRNGLDAEHGMFQLGQENQGSAASGDGSQTTPSKEEYKKLLAASLNIHEQARVLAFKHKAPAPPEGHDSGLASLYSANLGAAPSRKQFRHVPTTQERILDAPDLVDDYYLNLLDWSSNNVIAVALGATVYLWNAGTGSVEELCTCKNEGDYVSSLQWAPDSSHLAIGTSDAKVQIWDAGRAKQVRELCGHTNRVSALSWNGSTLSSGGRDSVICNWDVRKRKDEALVATLRTHDQEVCGLKWSPNGQQLASGGNDNMLCIFDANFQLQHKIAAHQAAVKALAWCPFQSNLLASGGGTADRHIRFWNTLTGAQLNAIDTGSQVCALQWSRHEREILSSHGYSKNQLVLWKYPTLAKAAEMTGHTARVLHMAQSPDGASVVTAGADETLRFWRAFGEPTTASSKGEQKAASAAGTSASMLRSVSIR</sequence>
<evidence type="ECO:0000313" key="12">
    <source>
        <dbReference type="Proteomes" id="UP000247498"/>
    </source>
</evidence>
<dbReference type="GO" id="GO:0051301">
    <property type="term" value="P:cell division"/>
    <property type="evidence" value="ECO:0007669"/>
    <property type="project" value="UniProtKB-KW"/>
</dbReference>
<keyword evidence="6" id="KW-0131">Cell cycle</keyword>
<feature type="repeat" description="WD" evidence="8">
    <location>
        <begin position="182"/>
        <end position="223"/>
    </location>
</feature>
<reference evidence="11 12" key="1">
    <citation type="journal article" date="2018" name="Sci. Rep.">
        <title>Raphidocelis subcapitata (=Pseudokirchneriella subcapitata) provides an insight into genome evolution and environmental adaptations in the Sphaeropleales.</title>
        <authorList>
            <person name="Suzuki S."/>
            <person name="Yamaguchi H."/>
            <person name="Nakajima N."/>
            <person name="Kawachi M."/>
        </authorList>
    </citation>
    <scope>NUCLEOTIDE SEQUENCE [LARGE SCALE GENOMIC DNA]</scope>
    <source>
        <strain evidence="11 12">NIES-35</strain>
    </source>
</reference>
<comment type="caution">
    <text evidence="11">The sequence shown here is derived from an EMBL/GenBank/DDBJ whole genome shotgun (WGS) entry which is preliminary data.</text>
</comment>
<feature type="domain" description="CDC20/Fizzy WD40" evidence="10">
    <location>
        <begin position="136"/>
        <end position="427"/>
    </location>
</feature>
<dbReference type="PROSITE" id="PS50294">
    <property type="entry name" value="WD_REPEATS_REGION"/>
    <property type="match status" value="3"/>
</dbReference>
<feature type="region of interest" description="Disordered" evidence="9">
    <location>
        <begin position="1"/>
        <end position="47"/>
    </location>
</feature>
<feature type="repeat" description="WD" evidence="8">
    <location>
        <begin position="267"/>
        <end position="299"/>
    </location>
</feature>
<dbReference type="PANTHER" id="PTHR19918:SF8">
    <property type="entry name" value="FI02843P"/>
    <property type="match status" value="1"/>
</dbReference>
<evidence type="ECO:0000256" key="9">
    <source>
        <dbReference type="SAM" id="MobiDB-lite"/>
    </source>
</evidence>
<dbReference type="InterPro" id="IPR001680">
    <property type="entry name" value="WD40_rpt"/>
</dbReference>
<dbReference type="Gene3D" id="2.130.10.10">
    <property type="entry name" value="YVTN repeat-like/Quinoprotein amine dehydrogenase"/>
    <property type="match status" value="1"/>
</dbReference>
<dbReference type="InterPro" id="IPR036322">
    <property type="entry name" value="WD40_repeat_dom_sf"/>
</dbReference>
<dbReference type="STRING" id="307507.A0A2V0PKL5"/>
<dbReference type="CDD" id="cd00200">
    <property type="entry name" value="WD40"/>
    <property type="match status" value="1"/>
</dbReference>
<dbReference type="PROSITE" id="PS50082">
    <property type="entry name" value="WD_REPEATS_2"/>
    <property type="match status" value="4"/>
</dbReference>
<evidence type="ECO:0000313" key="11">
    <source>
        <dbReference type="EMBL" id="GBF99572.1"/>
    </source>
</evidence>
<keyword evidence="4" id="KW-0677">Repeat</keyword>
<dbReference type="InterPro" id="IPR033010">
    <property type="entry name" value="Cdc20/Fizzy"/>
</dbReference>
<dbReference type="InParanoid" id="A0A2V0PKL5"/>
<dbReference type="EMBL" id="BDRX01000163">
    <property type="protein sequence ID" value="GBF99572.1"/>
    <property type="molecule type" value="Genomic_DNA"/>
</dbReference>
<evidence type="ECO:0000256" key="7">
    <source>
        <dbReference type="ARBA" id="ARBA00023425"/>
    </source>
</evidence>
<dbReference type="AlphaFoldDB" id="A0A2V0PKL5"/>
<comment type="similarity">
    <text evidence="1">Belongs to the WD repeat CDC20/Fizzy family.</text>
</comment>
<keyword evidence="12" id="KW-1185">Reference proteome</keyword>
<evidence type="ECO:0000256" key="8">
    <source>
        <dbReference type="PROSITE-ProRule" id="PRU00221"/>
    </source>
</evidence>
<dbReference type="GO" id="GO:1905786">
    <property type="term" value="P:positive regulation of anaphase-promoting complex-dependent catabolic process"/>
    <property type="evidence" value="ECO:0007669"/>
    <property type="project" value="TreeGrafter"/>
</dbReference>
<dbReference type="FunCoup" id="A0A2V0PKL5">
    <property type="interactions" value="1118"/>
</dbReference>
<dbReference type="GO" id="GO:0010997">
    <property type="term" value="F:anaphase-promoting complex binding"/>
    <property type="evidence" value="ECO:0007669"/>
    <property type="project" value="InterPro"/>
</dbReference>
<comment type="function">
    <text evidence="7">Component of the anaphase promoting complex/cyclosome (APC/C), a cell cycle-regulated E3 ubiquitin-protein ligase complex that controls progression through mitosis and the G1 phase of the cell cycle.</text>
</comment>
<evidence type="ECO:0000256" key="3">
    <source>
        <dbReference type="ARBA" id="ARBA00022618"/>
    </source>
</evidence>
<keyword evidence="2 8" id="KW-0853">WD repeat</keyword>
<dbReference type="InterPro" id="IPR015943">
    <property type="entry name" value="WD40/YVTN_repeat-like_dom_sf"/>
</dbReference>